<keyword evidence="4" id="KW-1185">Reference proteome</keyword>
<dbReference type="AlphaFoldDB" id="A0A7L0K307"/>
<feature type="region of interest" description="Disordered" evidence="2">
    <location>
        <begin position="887"/>
        <end position="1003"/>
    </location>
</feature>
<dbReference type="GO" id="GO:0005634">
    <property type="term" value="C:nucleus"/>
    <property type="evidence" value="ECO:0007669"/>
    <property type="project" value="TreeGrafter"/>
</dbReference>
<feature type="compositionally biased region" description="Polar residues" evidence="2">
    <location>
        <begin position="402"/>
        <end position="411"/>
    </location>
</feature>
<keyword evidence="1" id="KW-0175">Coiled coil</keyword>
<name>A0A7L0K307_CHATO</name>
<feature type="compositionally biased region" description="Polar residues" evidence="2">
    <location>
        <begin position="907"/>
        <end position="921"/>
    </location>
</feature>
<proteinExistence type="predicted"/>
<dbReference type="Proteomes" id="UP000537522">
    <property type="component" value="Unassembled WGS sequence"/>
</dbReference>
<evidence type="ECO:0000256" key="1">
    <source>
        <dbReference type="ARBA" id="ARBA00023054"/>
    </source>
</evidence>
<feature type="region of interest" description="Disordered" evidence="2">
    <location>
        <begin position="392"/>
        <end position="413"/>
    </location>
</feature>
<feature type="compositionally biased region" description="Polar residues" evidence="2">
    <location>
        <begin position="88"/>
        <end position="103"/>
    </location>
</feature>
<feature type="compositionally biased region" description="Basic and acidic residues" evidence="2">
    <location>
        <begin position="392"/>
        <end position="401"/>
    </location>
</feature>
<feature type="non-terminal residue" evidence="3">
    <location>
        <position position="1"/>
    </location>
</feature>
<gene>
    <name evidence="3" type="primary">Mtus2_0</name>
    <name evidence="3" type="ORF">CHATOR_R01056</name>
</gene>
<evidence type="ECO:0000313" key="4">
    <source>
        <dbReference type="Proteomes" id="UP000537522"/>
    </source>
</evidence>
<dbReference type="InterPro" id="IPR051293">
    <property type="entry name" value="MTUS1/CCDC69"/>
</dbReference>
<sequence>MSAPLIPNKSCYAQLQDICSEIKNNNESTVSVGDTNANQIVTKVKSTEGDIKKHDLTDESGNIHSGGSEKVTQLNTEQNKLAFRDSRTCNSSVQESKLPSATSREMGKDCRTSEAKDISRHIRISRGQSLSNLKSSSNDANLEVISKGDVDFTKNFSKGKMSRTVEMERIKRLSLGRPSKFSPQSETFAKECVGRVSCKRLLSASLDSIDRSHHLIGSTEKSQKTATDHFLGMVFHPLDNTSEENIVFYSKPSTSGNKKISKPENVPNVDIESTLHTSHTNHHSAVKPSEIASKSEAQLGQGDKSKKLELKTAPSLQSKSTCQQKVERIMLVEFLECQKDESTTVQEQKRSESDTSKFQATHFQDICNNVEDPLSSQVVTCRDDKLQSDNFAIHEEGRGSNDSDSGATSQISEEEVETVFPLICDGKSNGKMTPRKNENLQEVDATYAETVGEQISLIHNINLPDSKPLKVNENKLMLVKGNAEDAAMPVSDLSDQHRACSAETVSNQQPDKHDSDAETLSFSVPIKKTAHSQKHPPDEAAESHKVSAKADAFLCVPTPVRPVAMLDANSQPTLSNSNLKDLYAFHVDKLSPSSVLPPVDSTQLLNISPKVPIKTACSSAIPKPILVHSKGSLTDKADVDSDCSEKLEESIEVKPAMPKPKHVRPKIITYIRRNPRSIEQLDPSFAPAGLPYGTPTCGVPISMEQKASNGEEVKPHSILYDKFKPDLQKPRLFSSGLVVSGIRPPGHHFGPMSEKFLQEVGERPAKDEFCPPPYTHYEVPPSFYRSAVILKPQLGLGAVSRLPSAKSRILIASQRSSGTCLHQQGEITSAPSLYHPDASVDLKKGPCPNAAKSNLPKPCQSGLRPPSYSRLPAAKLAAFGFVRSSSVSSVSSNQSNDSAQSDQSRATNRSSFGNEEQTTPKASAPSKDIPKGSSKSAMQVSSSTATPRRSLLPAPKTATTPAGLKKEVQKDQDASRPAVSSPKRSAVTATKLHSPGIYEPQST</sequence>
<feature type="compositionally biased region" description="Basic and acidic residues" evidence="2">
    <location>
        <begin position="964"/>
        <end position="974"/>
    </location>
</feature>
<feature type="region of interest" description="Disordered" evidence="2">
    <location>
        <begin position="277"/>
        <end position="319"/>
    </location>
</feature>
<protein>
    <submittedName>
        <fullName evidence="3">MTUS2 protein</fullName>
    </submittedName>
</protein>
<feature type="region of interest" description="Disordered" evidence="2">
    <location>
        <begin position="85"/>
        <end position="115"/>
    </location>
</feature>
<evidence type="ECO:0000313" key="3">
    <source>
        <dbReference type="EMBL" id="NXK51306.1"/>
    </source>
</evidence>
<feature type="region of interest" description="Disordered" evidence="2">
    <location>
        <begin position="844"/>
        <end position="866"/>
    </location>
</feature>
<feature type="compositionally biased region" description="Basic and acidic residues" evidence="2">
    <location>
        <begin position="105"/>
        <end position="115"/>
    </location>
</feature>
<accession>A0A7L0K307</accession>
<feature type="compositionally biased region" description="Polar residues" evidence="2">
    <location>
        <begin position="933"/>
        <end position="947"/>
    </location>
</feature>
<organism evidence="3 4">
    <name type="scientific">Chauna torquata</name>
    <name type="common">Southern screamer</name>
    <dbReference type="NCBI Taxonomy" id="30388"/>
    <lineage>
        <taxon>Eukaryota</taxon>
        <taxon>Metazoa</taxon>
        <taxon>Chordata</taxon>
        <taxon>Craniata</taxon>
        <taxon>Vertebrata</taxon>
        <taxon>Euteleostomi</taxon>
        <taxon>Archelosauria</taxon>
        <taxon>Archosauria</taxon>
        <taxon>Dinosauria</taxon>
        <taxon>Saurischia</taxon>
        <taxon>Theropoda</taxon>
        <taxon>Coelurosauria</taxon>
        <taxon>Aves</taxon>
        <taxon>Neognathae</taxon>
        <taxon>Galloanserae</taxon>
        <taxon>Anseriformes</taxon>
        <taxon>Anhimidae</taxon>
        <taxon>Chauna</taxon>
    </lineage>
</organism>
<dbReference type="GO" id="GO:0005737">
    <property type="term" value="C:cytoplasm"/>
    <property type="evidence" value="ECO:0007669"/>
    <property type="project" value="TreeGrafter"/>
</dbReference>
<dbReference type="GO" id="GO:0008017">
    <property type="term" value="F:microtubule binding"/>
    <property type="evidence" value="ECO:0007669"/>
    <property type="project" value="TreeGrafter"/>
</dbReference>
<comment type="caution">
    <text evidence="3">The sequence shown here is derived from an EMBL/GenBank/DDBJ whole genome shotgun (WGS) entry which is preliminary data.</text>
</comment>
<dbReference type="EMBL" id="VXAL01011432">
    <property type="protein sequence ID" value="NXK51306.1"/>
    <property type="molecule type" value="Genomic_DNA"/>
</dbReference>
<reference evidence="3 4" key="1">
    <citation type="submission" date="2019-09" db="EMBL/GenBank/DDBJ databases">
        <title>Bird 10,000 Genomes (B10K) Project - Family phase.</title>
        <authorList>
            <person name="Zhang G."/>
        </authorList>
    </citation>
    <scope>NUCLEOTIDE SEQUENCE [LARGE SCALE GENOMIC DNA]</scope>
    <source>
        <strain evidence="3">B10K-DU-011-36</strain>
        <tissue evidence="3">Muscle</tissue>
    </source>
</reference>
<feature type="compositionally biased region" description="Low complexity" evidence="2">
    <location>
        <begin position="887"/>
        <end position="906"/>
    </location>
</feature>
<feature type="non-terminal residue" evidence="3">
    <location>
        <position position="1003"/>
    </location>
</feature>
<dbReference type="PANTHER" id="PTHR24200">
    <property type="entry name" value="TOUCAN, ISOFORM A"/>
    <property type="match status" value="1"/>
</dbReference>
<evidence type="ECO:0000256" key="2">
    <source>
        <dbReference type="SAM" id="MobiDB-lite"/>
    </source>
</evidence>
<dbReference type="PANTHER" id="PTHR24200:SF14">
    <property type="entry name" value="MICROTUBULE-ASSOCIATED TUMOR SUPPRESSOR CANDIDATE 2"/>
    <property type="match status" value="1"/>
</dbReference>